<accession>A0ABV6VVU3</accession>
<dbReference type="EMBL" id="JBHFAB010000009">
    <property type="protein sequence ID" value="MFC1417871.1"/>
    <property type="molecule type" value="Genomic_DNA"/>
</dbReference>
<dbReference type="Proteomes" id="UP001592531">
    <property type="component" value="Unassembled WGS sequence"/>
</dbReference>
<evidence type="ECO:0000313" key="2">
    <source>
        <dbReference type="EMBL" id="MFC1417871.1"/>
    </source>
</evidence>
<evidence type="ECO:0000313" key="3">
    <source>
        <dbReference type="Proteomes" id="UP001592531"/>
    </source>
</evidence>
<keyword evidence="1" id="KW-0812">Transmembrane</keyword>
<keyword evidence="1" id="KW-1133">Transmembrane helix</keyword>
<sequence>MNEKARLLAVGVAVLIAVIVALVAYILAKAERCTTITAFKTATIAFATALTLGYGIIAVIT</sequence>
<comment type="caution">
    <text evidence="2">The sequence shown here is derived from an EMBL/GenBank/DDBJ whole genome shotgun (WGS) entry which is preliminary data.</text>
</comment>
<protein>
    <submittedName>
        <fullName evidence="2">Uncharacterized protein</fullName>
    </submittedName>
</protein>
<feature type="transmembrane region" description="Helical" evidence="1">
    <location>
        <begin position="7"/>
        <end position="27"/>
    </location>
</feature>
<evidence type="ECO:0000256" key="1">
    <source>
        <dbReference type="SAM" id="Phobius"/>
    </source>
</evidence>
<proteinExistence type="predicted"/>
<organism evidence="2 3">
    <name type="scientific">Streptacidiphilus cavernicola</name>
    <dbReference type="NCBI Taxonomy" id="3342716"/>
    <lineage>
        <taxon>Bacteria</taxon>
        <taxon>Bacillati</taxon>
        <taxon>Actinomycetota</taxon>
        <taxon>Actinomycetes</taxon>
        <taxon>Kitasatosporales</taxon>
        <taxon>Streptomycetaceae</taxon>
        <taxon>Streptacidiphilus</taxon>
    </lineage>
</organism>
<reference evidence="2 3" key="1">
    <citation type="submission" date="2024-09" db="EMBL/GenBank/DDBJ databases">
        <authorList>
            <person name="Lee S.D."/>
        </authorList>
    </citation>
    <scope>NUCLEOTIDE SEQUENCE [LARGE SCALE GENOMIC DNA]</scope>
    <source>
        <strain evidence="2 3">N8-3</strain>
    </source>
</reference>
<feature type="transmembrane region" description="Helical" evidence="1">
    <location>
        <begin position="39"/>
        <end position="60"/>
    </location>
</feature>
<dbReference type="RefSeq" id="WP_380536368.1">
    <property type="nucleotide sequence ID" value="NZ_JBHFAB010000009.1"/>
</dbReference>
<keyword evidence="3" id="KW-1185">Reference proteome</keyword>
<keyword evidence="1" id="KW-0472">Membrane</keyword>
<name>A0ABV6VVU3_9ACTN</name>
<gene>
    <name evidence="2" type="ORF">ACEZDE_14640</name>
</gene>